<dbReference type="GO" id="GO:0009236">
    <property type="term" value="P:cobalamin biosynthetic process"/>
    <property type="evidence" value="ECO:0007669"/>
    <property type="project" value="UniProtKB-UniRule"/>
</dbReference>
<comment type="pathway">
    <text evidence="3 19">Cofactor biosynthesis; adenosylcobalamin biosynthesis; adenosylcobalamin from cob(II)yrinate a,c-diamide: step 7/7.</text>
</comment>
<feature type="transmembrane region" description="Helical" evidence="19">
    <location>
        <begin position="30"/>
        <end position="51"/>
    </location>
</feature>
<dbReference type="EC" id="2.7.8.26" evidence="5 19"/>
<accession>A0A239KAZ1</accession>
<evidence type="ECO:0000256" key="2">
    <source>
        <dbReference type="ARBA" id="ARBA00004651"/>
    </source>
</evidence>
<protein>
    <recommendedName>
        <fullName evidence="6 19">Adenosylcobinamide-GDP ribazoletransferase</fullName>
        <ecNumber evidence="5 19">2.7.8.26</ecNumber>
    </recommendedName>
    <alternativeName>
        <fullName evidence="16 19">Cobalamin synthase</fullName>
    </alternativeName>
    <alternativeName>
        <fullName evidence="15 19">Cobalamin-5'-phosphate synthase</fullName>
    </alternativeName>
</protein>
<keyword evidence="10 19" id="KW-0812">Transmembrane</keyword>
<comment type="function">
    <text evidence="14 19">Joins adenosylcobinamide-GDP and alpha-ribazole to generate adenosylcobalamin (Ado-cobalamin). Also synthesizes adenosylcobalamin 5'-phosphate from adenosylcobinamide-GDP and alpha-ribazole 5'-phosphate.</text>
</comment>
<proteinExistence type="inferred from homology"/>
<comment type="similarity">
    <text evidence="4 19">Belongs to the CobS family.</text>
</comment>
<keyword evidence="13 19" id="KW-0472">Membrane</keyword>
<keyword evidence="7 19" id="KW-1003">Cell membrane</keyword>
<feature type="transmembrane region" description="Helical" evidence="19">
    <location>
        <begin position="106"/>
        <end position="128"/>
    </location>
</feature>
<organism evidence="20 21">
    <name type="scientific">Edaphosphingomonas laterariae</name>
    <dbReference type="NCBI Taxonomy" id="861865"/>
    <lineage>
        <taxon>Bacteria</taxon>
        <taxon>Pseudomonadati</taxon>
        <taxon>Pseudomonadota</taxon>
        <taxon>Alphaproteobacteria</taxon>
        <taxon>Sphingomonadales</taxon>
        <taxon>Rhizorhabdaceae</taxon>
        <taxon>Edaphosphingomonas</taxon>
    </lineage>
</organism>
<comment type="catalytic activity">
    <reaction evidence="17 19">
        <text>alpha-ribazole + adenosylcob(III)inamide-GDP = adenosylcob(III)alamin + GMP + H(+)</text>
        <dbReference type="Rhea" id="RHEA:16049"/>
        <dbReference type="ChEBI" id="CHEBI:10329"/>
        <dbReference type="ChEBI" id="CHEBI:15378"/>
        <dbReference type="ChEBI" id="CHEBI:18408"/>
        <dbReference type="ChEBI" id="CHEBI:58115"/>
        <dbReference type="ChEBI" id="CHEBI:60487"/>
        <dbReference type="EC" id="2.7.8.26"/>
    </reaction>
</comment>
<keyword evidence="12 19" id="KW-1133">Transmembrane helix</keyword>
<evidence type="ECO:0000256" key="7">
    <source>
        <dbReference type="ARBA" id="ARBA00022475"/>
    </source>
</evidence>
<sequence>MRGLIIAVQFLTRLPTPQLSDFDPTEMPAAIRWFPAVGLIVGGIVAGTWWLGGLIDPWAAGLFGLAAWIMVTGALHLDGLADLADALGASHRDPDRLLAVMKDPHVGSFGVLALILQCAAKLVLLALLASRIGPAPLVLVPALARIGPLGWTRWLPPLGSGMAERFAWAVRPADIAFWTTLAVLSWLFWPPLAVAAPLVILWALWLKARLGGVSGDCHGAGIELIETGLLIALLIATALPHAT</sequence>
<comment type="cofactor">
    <cofactor evidence="1 19">
        <name>Mg(2+)</name>
        <dbReference type="ChEBI" id="CHEBI:18420"/>
    </cofactor>
</comment>
<comment type="catalytic activity">
    <reaction evidence="18 19">
        <text>alpha-ribazole 5'-phosphate + adenosylcob(III)inamide-GDP = adenosylcob(III)alamin 5'-phosphate + GMP + H(+)</text>
        <dbReference type="Rhea" id="RHEA:23560"/>
        <dbReference type="ChEBI" id="CHEBI:15378"/>
        <dbReference type="ChEBI" id="CHEBI:57918"/>
        <dbReference type="ChEBI" id="CHEBI:58115"/>
        <dbReference type="ChEBI" id="CHEBI:60487"/>
        <dbReference type="ChEBI" id="CHEBI:60493"/>
        <dbReference type="EC" id="2.7.8.26"/>
    </reaction>
</comment>
<evidence type="ECO:0000256" key="9">
    <source>
        <dbReference type="ARBA" id="ARBA00022679"/>
    </source>
</evidence>
<dbReference type="InterPro" id="IPR003805">
    <property type="entry name" value="CobS"/>
</dbReference>
<dbReference type="PANTHER" id="PTHR34148">
    <property type="entry name" value="ADENOSYLCOBINAMIDE-GDP RIBAZOLETRANSFERASE"/>
    <property type="match status" value="1"/>
</dbReference>
<keyword evidence="9 19" id="KW-0808">Transferase</keyword>
<keyword evidence="21" id="KW-1185">Reference proteome</keyword>
<evidence type="ECO:0000256" key="18">
    <source>
        <dbReference type="ARBA" id="ARBA00049504"/>
    </source>
</evidence>
<dbReference type="GO" id="GO:0051073">
    <property type="term" value="F:adenosylcobinamide-GDP ribazoletransferase activity"/>
    <property type="evidence" value="ECO:0007669"/>
    <property type="project" value="UniProtKB-UniRule"/>
</dbReference>
<evidence type="ECO:0000256" key="15">
    <source>
        <dbReference type="ARBA" id="ARBA00032605"/>
    </source>
</evidence>
<evidence type="ECO:0000256" key="11">
    <source>
        <dbReference type="ARBA" id="ARBA00022842"/>
    </source>
</evidence>
<dbReference type="HAMAP" id="MF_00719">
    <property type="entry name" value="CobS"/>
    <property type="match status" value="1"/>
</dbReference>
<dbReference type="UniPathway" id="UPA00148">
    <property type="reaction ID" value="UER00238"/>
</dbReference>
<gene>
    <name evidence="19" type="primary">cobS</name>
    <name evidence="20" type="ORF">SAMN06295912_14911</name>
</gene>
<dbReference type="PANTHER" id="PTHR34148:SF1">
    <property type="entry name" value="ADENOSYLCOBINAMIDE-GDP RIBAZOLETRANSFERASE"/>
    <property type="match status" value="1"/>
</dbReference>
<evidence type="ECO:0000256" key="1">
    <source>
        <dbReference type="ARBA" id="ARBA00001946"/>
    </source>
</evidence>
<evidence type="ECO:0000256" key="19">
    <source>
        <dbReference type="HAMAP-Rule" id="MF_00719"/>
    </source>
</evidence>
<evidence type="ECO:0000256" key="13">
    <source>
        <dbReference type="ARBA" id="ARBA00023136"/>
    </source>
</evidence>
<keyword evidence="11 19" id="KW-0460">Magnesium</keyword>
<dbReference type="OrthoDB" id="9794626at2"/>
<evidence type="ECO:0000313" key="20">
    <source>
        <dbReference type="EMBL" id="SNT15120.1"/>
    </source>
</evidence>
<name>A0A239KAZ1_9SPHN</name>
<evidence type="ECO:0000256" key="4">
    <source>
        <dbReference type="ARBA" id="ARBA00010561"/>
    </source>
</evidence>
<dbReference type="NCBIfam" id="TIGR00317">
    <property type="entry name" value="cobS"/>
    <property type="match status" value="1"/>
</dbReference>
<dbReference type="RefSeq" id="WP_089221293.1">
    <property type="nucleotide sequence ID" value="NZ_FZOS01000049.1"/>
</dbReference>
<evidence type="ECO:0000256" key="12">
    <source>
        <dbReference type="ARBA" id="ARBA00022989"/>
    </source>
</evidence>
<feature type="transmembrane region" description="Helical" evidence="19">
    <location>
        <begin position="175"/>
        <end position="205"/>
    </location>
</feature>
<evidence type="ECO:0000256" key="17">
    <source>
        <dbReference type="ARBA" id="ARBA00048623"/>
    </source>
</evidence>
<comment type="subcellular location">
    <subcellularLocation>
        <location evidence="2 19">Cell membrane</location>
        <topology evidence="2 19">Multi-pass membrane protein</topology>
    </subcellularLocation>
</comment>
<evidence type="ECO:0000256" key="3">
    <source>
        <dbReference type="ARBA" id="ARBA00004663"/>
    </source>
</evidence>
<evidence type="ECO:0000256" key="6">
    <source>
        <dbReference type="ARBA" id="ARBA00015850"/>
    </source>
</evidence>
<dbReference type="GO" id="GO:0005886">
    <property type="term" value="C:plasma membrane"/>
    <property type="evidence" value="ECO:0007669"/>
    <property type="project" value="UniProtKB-SubCell"/>
</dbReference>
<feature type="transmembrane region" description="Helical" evidence="19">
    <location>
        <begin position="217"/>
        <end position="239"/>
    </location>
</feature>
<evidence type="ECO:0000256" key="16">
    <source>
        <dbReference type="ARBA" id="ARBA00032853"/>
    </source>
</evidence>
<dbReference type="AlphaFoldDB" id="A0A239KAZ1"/>
<evidence type="ECO:0000256" key="14">
    <source>
        <dbReference type="ARBA" id="ARBA00025228"/>
    </source>
</evidence>
<dbReference type="Pfam" id="PF02654">
    <property type="entry name" value="CobS"/>
    <property type="match status" value="1"/>
</dbReference>
<evidence type="ECO:0000256" key="10">
    <source>
        <dbReference type="ARBA" id="ARBA00022692"/>
    </source>
</evidence>
<reference evidence="21" key="1">
    <citation type="submission" date="2017-06" db="EMBL/GenBank/DDBJ databases">
        <authorList>
            <person name="Varghese N."/>
            <person name="Submissions S."/>
        </authorList>
    </citation>
    <scope>NUCLEOTIDE SEQUENCE [LARGE SCALE GENOMIC DNA]</scope>
    <source>
        <strain evidence="21">LNB2</strain>
    </source>
</reference>
<evidence type="ECO:0000256" key="8">
    <source>
        <dbReference type="ARBA" id="ARBA00022573"/>
    </source>
</evidence>
<dbReference type="Proteomes" id="UP000198281">
    <property type="component" value="Unassembled WGS sequence"/>
</dbReference>
<keyword evidence="8 19" id="KW-0169">Cobalamin biosynthesis</keyword>
<dbReference type="GO" id="GO:0008818">
    <property type="term" value="F:cobalamin 5'-phosphate synthase activity"/>
    <property type="evidence" value="ECO:0007669"/>
    <property type="project" value="UniProtKB-UniRule"/>
</dbReference>
<evidence type="ECO:0000256" key="5">
    <source>
        <dbReference type="ARBA" id="ARBA00013200"/>
    </source>
</evidence>
<dbReference type="EMBL" id="FZOS01000049">
    <property type="protein sequence ID" value="SNT15120.1"/>
    <property type="molecule type" value="Genomic_DNA"/>
</dbReference>
<evidence type="ECO:0000313" key="21">
    <source>
        <dbReference type="Proteomes" id="UP000198281"/>
    </source>
</evidence>
<feature type="transmembrane region" description="Helical" evidence="19">
    <location>
        <begin position="58"/>
        <end position="77"/>
    </location>
</feature>